<keyword evidence="1" id="KW-0560">Oxidoreductase</keyword>
<evidence type="ECO:0000256" key="1">
    <source>
        <dbReference type="ARBA" id="ARBA00023002"/>
    </source>
</evidence>
<comment type="caution">
    <text evidence="6">The sequence shown here is derived from an EMBL/GenBank/DDBJ whole genome shotgun (WGS) entry which is preliminary data.</text>
</comment>
<dbReference type="InterPro" id="IPR016187">
    <property type="entry name" value="CTDL_fold"/>
</dbReference>
<dbReference type="InterPro" id="IPR051043">
    <property type="entry name" value="Sulfatase_Mod_Factor_Kinase"/>
</dbReference>
<dbReference type="InterPro" id="IPR005532">
    <property type="entry name" value="SUMF_dom"/>
</dbReference>
<evidence type="ECO:0000259" key="4">
    <source>
        <dbReference type="Pfam" id="PF03781"/>
    </source>
</evidence>
<keyword evidence="2" id="KW-0408">Iron</keyword>
<evidence type="ECO:0000256" key="3">
    <source>
        <dbReference type="ARBA" id="ARBA00037882"/>
    </source>
</evidence>
<sequence>MTLISSPERTFIPYRSPYLGRTLVLEPGNANNVLLSCLEKNVTKPASATAAPHSSLSSHPGDLAWRLEDAFLNVRNETERRAAPLSPEDQQIQSMPDASPAKWHRAHTTWFWEQFLLGEHCPDYRPFHPDFAFLFNSYYVSAGPRHARNHRGDITRPSADEVGAYRKYIDAAVVKFFRESDAAKLREIAPLVEVGLNHEQQHQELMFTDILHAFAQNPVYPAYEPEWRFPVATRGGDDWLTLNEGIHTVGHVDDSFHFDNEKPAHRALVGPVKLARHLVTNAEWLAFMQDGGYRTATLWLMDGFAAASKEDWQAPGYWREVDGAWHVMTLAGLKPVDPNAPVCHVSYYEADAYARWAGKHLPTEMEWEVAARANQLNDAFGIVWQWTRSSYSPYPGYRAVEGALGEYNGKFMINQLVLRGSSLATPEGHSRITYRNFFYPHHRWQFTGLRLADYE</sequence>
<dbReference type="GO" id="GO:0052699">
    <property type="term" value="P:ergothioneine biosynthetic process"/>
    <property type="evidence" value="ECO:0007669"/>
    <property type="project" value="InterPro"/>
</dbReference>
<feature type="domain" description="Sulfatase-modifying factor enzyme-like" evidence="4">
    <location>
        <begin position="237"/>
        <end position="375"/>
    </location>
</feature>
<dbReference type="InterPro" id="IPR017806">
    <property type="entry name" value="EgtB"/>
</dbReference>
<dbReference type="AlphaFoldDB" id="A0A562LPS9"/>
<dbReference type="NCBIfam" id="TIGR03440">
    <property type="entry name" value="egtB_TIGR03440"/>
    <property type="match status" value="1"/>
</dbReference>
<accession>A0A562LPS9</accession>
<dbReference type="InterPro" id="IPR024775">
    <property type="entry name" value="DinB-like"/>
</dbReference>
<keyword evidence="7" id="KW-1185">Reference proteome</keyword>
<name>A0A562LPS9_9BRAD</name>
<evidence type="ECO:0000259" key="5">
    <source>
        <dbReference type="Pfam" id="PF12867"/>
    </source>
</evidence>
<evidence type="ECO:0000313" key="6">
    <source>
        <dbReference type="EMBL" id="TWI09641.1"/>
    </source>
</evidence>
<proteinExistence type="predicted"/>
<dbReference type="SUPFAM" id="SSF56436">
    <property type="entry name" value="C-type lectin-like"/>
    <property type="match status" value="1"/>
</dbReference>
<evidence type="ECO:0000256" key="2">
    <source>
        <dbReference type="ARBA" id="ARBA00023004"/>
    </source>
</evidence>
<dbReference type="PANTHER" id="PTHR23150">
    <property type="entry name" value="SULFATASE MODIFYING FACTOR 1, 2"/>
    <property type="match status" value="1"/>
</dbReference>
<dbReference type="PANTHER" id="PTHR23150:SF36">
    <property type="entry name" value="HERCYNINE OXYGENASE"/>
    <property type="match status" value="1"/>
</dbReference>
<gene>
    <name evidence="6" type="ORF">IQ17_00718</name>
</gene>
<evidence type="ECO:0000313" key="7">
    <source>
        <dbReference type="Proteomes" id="UP000317176"/>
    </source>
</evidence>
<dbReference type="EMBL" id="VLKL01000002">
    <property type="protein sequence ID" value="TWI09641.1"/>
    <property type="molecule type" value="Genomic_DNA"/>
</dbReference>
<dbReference type="InterPro" id="IPR042095">
    <property type="entry name" value="SUMF_sf"/>
</dbReference>
<dbReference type="Pfam" id="PF03781">
    <property type="entry name" value="FGE-sulfatase"/>
    <property type="match status" value="1"/>
</dbReference>
<feature type="domain" description="DinB-like" evidence="5">
    <location>
        <begin position="72"/>
        <end position="205"/>
    </location>
</feature>
<organism evidence="6 7">
    <name type="scientific">Bradyrhizobium daqingense</name>
    <dbReference type="NCBI Taxonomy" id="993502"/>
    <lineage>
        <taxon>Bacteria</taxon>
        <taxon>Pseudomonadati</taxon>
        <taxon>Pseudomonadota</taxon>
        <taxon>Alphaproteobacteria</taxon>
        <taxon>Hyphomicrobiales</taxon>
        <taxon>Nitrobacteraceae</taxon>
        <taxon>Bradyrhizobium</taxon>
    </lineage>
</organism>
<reference evidence="6 7" key="1">
    <citation type="journal article" date="2015" name="Stand. Genomic Sci.">
        <title>Genomic Encyclopedia of Bacterial and Archaeal Type Strains, Phase III: the genomes of soil and plant-associated and newly described type strains.</title>
        <authorList>
            <person name="Whitman W.B."/>
            <person name="Woyke T."/>
            <person name="Klenk H.P."/>
            <person name="Zhou Y."/>
            <person name="Lilburn T.G."/>
            <person name="Beck B.J."/>
            <person name="De Vos P."/>
            <person name="Vandamme P."/>
            <person name="Eisen J.A."/>
            <person name="Garrity G."/>
            <person name="Hugenholtz P."/>
            <person name="Kyrpides N.C."/>
        </authorList>
    </citation>
    <scope>NUCLEOTIDE SEQUENCE [LARGE SCALE GENOMIC DNA]</scope>
    <source>
        <strain evidence="6 7">CGMCC 1.10947</strain>
    </source>
</reference>
<dbReference type="Gene3D" id="3.90.1580.10">
    <property type="entry name" value="paralog of FGE (formylglycine-generating enzyme)"/>
    <property type="match status" value="2"/>
</dbReference>
<dbReference type="Pfam" id="PF12867">
    <property type="entry name" value="DinB_2"/>
    <property type="match status" value="1"/>
</dbReference>
<dbReference type="Proteomes" id="UP000317176">
    <property type="component" value="Unassembled WGS sequence"/>
</dbReference>
<comment type="pathway">
    <text evidence="3">Amino-acid biosynthesis; ergothioneine biosynthesis.</text>
</comment>
<protein>
    <submittedName>
        <fullName evidence="6">Ergothioneine biosynthesis protein EgtB</fullName>
    </submittedName>
</protein>